<organism evidence="4 5">
    <name type="scientific">Penicillium chrysogenum</name>
    <name type="common">Penicillium notatum</name>
    <dbReference type="NCBI Taxonomy" id="5076"/>
    <lineage>
        <taxon>Eukaryota</taxon>
        <taxon>Fungi</taxon>
        <taxon>Dikarya</taxon>
        <taxon>Ascomycota</taxon>
        <taxon>Pezizomycotina</taxon>
        <taxon>Eurotiomycetes</taxon>
        <taxon>Eurotiomycetidae</taxon>
        <taxon>Eurotiales</taxon>
        <taxon>Aspergillaceae</taxon>
        <taxon>Penicillium</taxon>
        <taxon>Penicillium chrysogenum species complex</taxon>
    </lineage>
</organism>
<comment type="caution">
    <text evidence="4">The sequence shown here is derived from an EMBL/GenBank/DDBJ whole genome shotgun (WGS) entry which is preliminary data.</text>
</comment>
<dbReference type="PANTHER" id="PTHR23092:SF15">
    <property type="entry name" value="INACTIVE NON-CANONICAL POLY(A) RNA POLYMERASE PROTEIN TRF4-2-RELATED"/>
    <property type="match status" value="1"/>
</dbReference>
<evidence type="ECO:0000256" key="2">
    <source>
        <dbReference type="ARBA" id="ARBA00022842"/>
    </source>
</evidence>
<feature type="domain" description="PAP-associated" evidence="3">
    <location>
        <begin position="46"/>
        <end position="95"/>
    </location>
</feature>
<evidence type="ECO:0000259" key="3">
    <source>
        <dbReference type="Pfam" id="PF03828"/>
    </source>
</evidence>
<dbReference type="EMBL" id="JAPVEB010000002">
    <property type="protein sequence ID" value="KAJ5275481.1"/>
    <property type="molecule type" value="Genomic_DNA"/>
</dbReference>
<name>A0ABQ8WSP7_PENCH</name>
<dbReference type="SUPFAM" id="SSF81631">
    <property type="entry name" value="PAP/OAS1 substrate-binding domain"/>
    <property type="match status" value="1"/>
</dbReference>
<keyword evidence="1" id="KW-0479">Metal-binding</keyword>
<evidence type="ECO:0000256" key="1">
    <source>
        <dbReference type="ARBA" id="ARBA00022723"/>
    </source>
</evidence>
<reference evidence="4 5" key="1">
    <citation type="journal article" date="2023" name="IMA Fungus">
        <title>Comparative genomic study of the Penicillium genus elucidates a diverse pangenome and 15 lateral gene transfer events.</title>
        <authorList>
            <person name="Petersen C."/>
            <person name="Sorensen T."/>
            <person name="Nielsen M.R."/>
            <person name="Sondergaard T.E."/>
            <person name="Sorensen J.L."/>
            <person name="Fitzpatrick D.A."/>
            <person name="Frisvad J.C."/>
            <person name="Nielsen K.L."/>
        </authorList>
    </citation>
    <scope>NUCLEOTIDE SEQUENCE [LARGE SCALE GENOMIC DNA]</scope>
    <source>
        <strain evidence="4 5">IBT 3361</strain>
    </source>
</reference>
<keyword evidence="5" id="KW-1185">Reference proteome</keyword>
<dbReference type="Pfam" id="PF03828">
    <property type="entry name" value="PAP_assoc"/>
    <property type="match status" value="1"/>
</dbReference>
<keyword evidence="2" id="KW-0460">Magnesium</keyword>
<gene>
    <name evidence="4" type="ORF">N7505_004026</name>
</gene>
<dbReference type="InterPro" id="IPR045862">
    <property type="entry name" value="Trf4-like"/>
</dbReference>
<evidence type="ECO:0000313" key="4">
    <source>
        <dbReference type="EMBL" id="KAJ5275481.1"/>
    </source>
</evidence>
<accession>A0ABQ8WSP7</accession>
<dbReference type="Proteomes" id="UP001220256">
    <property type="component" value="Unassembled WGS sequence"/>
</dbReference>
<protein>
    <recommendedName>
        <fullName evidence="3">PAP-associated domain-containing protein</fullName>
    </recommendedName>
</protein>
<dbReference type="Gene3D" id="1.10.1410.10">
    <property type="match status" value="1"/>
</dbReference>
<sequence length="149" mass="16649">MPVILSVVKQFLLIRGLNEVRTSGLGGFSVTCLHLPKGHMQLNPSSILMEFFNFYGNKFQYNQAAIYLDPPGYFSKKLFGTPDRLTIKDPNNTNNDISGGIRAIDLILRTFASAYTTLKNRIEHLALVRGPNKSILGPIIAANFEKYTK</sequence>
<evidence type="ECO:0000313" key="5">
    <source>
        <dbReference type="Proteomes" id="UP001220256"/>
    </source>
</evidence>
<dbReference type="PANTHER" id="PTHR23092">
    <property type="entry name" value="POLY(A) RNA POLYMERASE"/>
    <property type="match status" value="1"/>
</dbReference>
<proteinExistence type="predicted"/>
<dbReference type="InterPro" id="IPR002058">
    <property type="entry name" value="PAP_assoc"/>
</dbReference>